<name>A0A1I8J5W8_9PLAT</name>
<accession>A0A1I8J5W8</accession>
<protein>
    <submittedName>
        <fullName evidence="3">NR LBD domain-containing protein</fullName>
    </submittedName>
</protein>
<keyword evidence="1" id="KW-0732">Signal</keyword>
<dbReference type="AlphaFoldDB" id="A0A1I8J5W8"/>
<proteinExistence type="predicted"/>
<evidence type="ECO:0000313" key="3">
    <source>
        <dbReference type="WBParaSite" id="maker-uti_cns_0045947-snap-gene-0.3-mRNA-1"/>
    </source>
</evidence>
<dbReference type="Proteomes" id="UP000095280">
    <property type="component" value="Unplaced"/>
</dbReference>
<sequence length="141" mass="15672">NSCVMLSLLDSMTLSMSTAFHTSAPASDPSDPHAQSWMEAELDSLMMRLLTVWSSGTGPEELMKRLQLASACVARMSTKERESLQSNSINTNSLNPARLLLQHELKFRYSSFSLRMLLLKIACLTDDILLHLLLASMQLLA</sequence>
<evidence type="ECO:0000313" key="2">
    <source>
        <dbReference type="Proteomes" id="UP000095280"/>
    </source>
</evidence>
<organism evidence="2 3">
    <name type="scientific">Macrostomum lignano</name>
    <dbReference type="NCBI Taxonomy" id="282301"/>
    <lineage>
        <taxon>Eukaryota</taxon>
        <taxon>Metazoa</taxon>
        <taxon>Spiralia</taxon>
        <taxon>Lophotrochozoa</taxon>
        <taxon>Platyhelminthes</taxon>
        <taxon>Rhabditophora</taxon>
        <taxon>Macrostomorpha</taxon>
        <taxon>Macrostomida</taxon>
        <taxon>Macrostomidae</taxon>
        <taxon>Macrostomum</taxon>
    </lineage>
</organism>
<evidence type="ECO:0000256" key="1">
    <source>
        <dbReference type="SAM" id="SignalP"/>
    </source>
</evidence>
<reference evidence="3" key="1">
    <citation type="submission" date="2016-11" db="UniProtKB">
        <authorList>
            <consortium name="WormBaseParasite"/>
        </authorList>
    </citation>
    <scope>IDENTIFICATION</scope>
</reference>
<feature type="signal peptide" evidence="1">
    <location>
        <begin position="1"/>
        <end position="19"/>
    </location>
</feature>
<dbReference type="WBParaSite" id="maker-uti_cns_0045947-snap-gene-0.3-mRNA-1">
    <property type="protein sequence ID" value="maker-uti_cns_0045947-snap-gene-0.3-mRNA-1"/>
    <property type="gene ID" value="maker-uti_cns_0045947-snap-gene-0.3"/>
</dbReference>
<feature type="chain" id="PRO_5009321576" evidence="1">
    <location>
        <begin position="20"/>
        <end position="141"/>
    </location>
</feature>
<keyword evidence="2" id="KW-1185">Reference proteome</keyword>